<feature type="region of interest" description="Disordered" evidence="4">
    <location>
        <begin position="102"/>
        <end position="127"/>
    </location>
</feature>
<sequence length="307" mass="33380">MSSPAARAQARRKAILSRGGDRLAKLTTSARGEDASANLHDDAPARRSAAFVGEETNMPPPPPPPKDTPRPSPPPPMFTAQPDPSVWSEEQQRQFMQALMDGALNPSGSFPSQPPPPPSFETPPGADGPFATMMAQLSSVNAAQGAAGKAPVAPTPPKPPTRLQKWMPLLHLVCMWCFLAFFVLWKEPQVFVEKTAGAVEVAFWKRWPKLVNQGTFEGTWGVQVVSFIWAFMTLQVMLHSLRIFSGHNDMQPPALLTVVLPHLPPPLPSVIMNGLGYLRMGNAFLDDMAAIVFGIGMLILITSWFAD</sequence>
<keyword evidence="1 5" id="KW-0812">Transmembrane</keyword>
<comment type="caution">
    <text evidence="6">The sequence shown here is derived from an EMBL/GenBank/DDBJ whole genome shotgun (WGS) entry which is preliminary data.</text>
</comment>
<protein>
    <submittedName>
        <fullName evidence="6">Uncharacterized protein</fullName>
    </submittedName>
</protein>
<reference evidence="6" key="1">
    <citation type="submission" date="2021-03" db="EMBL/GenBank/DDBJ databases">
        <title>Evolutionary innovations through gain and loss of genes in the ectomycorrhizal Boletales.</title>
        <authorList>
            <person name="Wu G."/>
            <person name="Miyauchi S."/>
            <person name="Morin E."/>
            <person name="Yang Z.-L."/>
            <person name="Xu J."/>
            <person name="Martin F.M."/>
        </authorList>
    </citation>
    <scope>NUCLEOTIDE SEQUENCE</scope>
    <source>
        <strain evidence="6">BR01</strain>
    </source>
</reference>
<name>A0A8I3A7P9_9AGAM</name>
<gene>
    <name evidence="6" type="ORF">JVT61DRAFT_6843</name>
</gene>
<feature type="transmembrane region" description="Helical" evidence="5">
    <location>
        <begin position="288"/>
        <end position="306"/>
    </location>
</feature>
<feature type="transmembrane region" description="Helical" evidence="5">
    <location>
        <begin position="220"/>
        <end position="241"/>
    </location>
</feature>
<dbReference type="Pfam" id="PF08690">
    <property type="entry name" value="GET2"/>
    <property type="match status" value="1"/>
</dbReference>
<evidence type="ECO:0000313" key="6">
    <source>
        <dbReference type="EMBL" id="KAG6373218.1"/>
    </source>
</evidence>
<evidence type="ECO:0000256" key="1">
    <source>
        <dbReference type="ARBA" id="ARBA00022692"/>
    </source>
</evidence>
<keyword evidence="3 5" id="KW-0472">Membrane</keyword>
<feature type="compositionally biased region" description="Pro residues" evidence="4">
    <location>
        <begin position="112"/>
        <end position="121"/>
    </location>
</feature>
<evidence type="ECO:0000256" key="5">
    <source>
        <dbReference type="SAM" id="Phobius"/>
    </source>
</evidence>
<keyword evidence="7" id="KW-1185">Reference proteome</keyword>
<dbReference type="PANTHER" id="PTHR28263">
    <property type="entry name" value="GOLGI TO ER TRAFFIC PROTEIN 2"/>
    <property type="match status" value="1"/>
</dbReference>
<evidence type="ECO:0000256" key="3">
    <source>
        <dbReference type="ARBA" id="ARBA00023136"/>
    </source>
</evidence>
<evidence type="ECO:0000313" key="7">
    <source>
        <dbReference type="Proteomes" id="UP000683000"/>
    </source>
</evidence>
<evidence type="ECO:0000256" key="4">
    <source>
        <dbReference type="SAM" id="MobiDB-lite"/>
    </source>
</evidence>
<organism evidence="6 7">
    <name type="scientific">Boletus reticuloceps</name>
    <dbReference type="NCBI Taxonomy" id="495285"/>
    <lineage>
        <taxon>Eukaryota</taxon>
        <taxon>Fungi</taxon>
        <taxon>Dikarya</taxon>
        <taxon>Basidiomycota</taxon>
        <taxon>Agaricomycotina</taxon>
        <taxon>Agaricomycetes</taxon>
        <taxon>Agaricomycetidae</taxon>
        <taxon>Boletales</taxon>
        <taxon>Boletineae</taxon>
        <taxon>Boletaceae</taxon>
        <taxon>Boletoideae</taxon>
        <taxon>Boletus</taxon>
    </lineage>
</organism>
<feature type="region of interest" description="Disordered" evidence="4">
    <location>
        <begin position="1"/>
        <end position="90"/>
    </location>
</feature>
<dbReference type="PANTHER" id="PTHR28263:SF1">
    <property type="entry name" value="GOLGI TO ER TRAFFIC PROTEIN 2"/>
    <property type="match status" value="1"/>
</dbReference>
<dbReference type="AlphaFoldDB" id="A0A8I3A7P9"/>
<accession>A0A8I3A7P9</accession>
<proteinExistence type="predicted"/>
<feature type="compositionally biased region" description="Pro residues" evidence="4">
    <location>
        <begin position="58"/>
        <end position="77"/>
    </location>
</feature>
<dbReference type="Proteomes" id="UP000683000">
    <property type="component" value="Unassembled WGS sequence"/>
</dbReference>
<feature type="transmembrane region" description="Helical" evidence="5">
    <location>
        <begin position="166"/>
        <end position="185"/>
    </location>
</feature>
<evidence type="ECO:0000256" key="2">
    <source>
        <dbReference type="ARBA" id="ARBA00022989"/>
    </source>
</evidence>
<feature type="compositionally biased region" description="Basic and acidic residues" evidence="4">
    <location>
        <begin position="31"/>
        <end position="45"/>
    </location>
</feature>
<keyword evidence="2 5" id="KW-1133">Transmembrane helix</keyword>
<dbReference type="InterPro" id="IPR028143">
    <property type="entry name" value="Get2/sif1"/>
</dbReference>
<dbReference type="OrthoDB" id="5393181at2759"/>
<dbReference type="EMBL" id="JAGFBS010000023">
    <property type="protein sequence ID" value="KAG6373218.1"/>
    <property type="molecule type" value="Genomic_DNA"/>
</dbReference>
<dbReference type="GO" id="GO:0006890">
    <property type="term" value="P:retrograde vesicle-mediated transport, Golgi to endoplasmic reticulum"/>
    <property type="evidence" value="ECO:0007669"/>
    <property type="project" value="TreeGrafter"/>
</dbReference>